<sequence>MKFIDSAGIVAFLTAYFYCVSTAFTYGYFYTLGLDSDLLDRNFHQVIYHGMITSLENAIYLSAFILLFGFIYSNWCFFIFYYIKKSFSHGRRLVRLKKKINLPTKKLSKKELSIKAVLSKSIGVFLIVIGFLSVLIVYEKSGMEQANELRVRISEGKSTIMKSSQYKGELTFLYCGSRNCAGYNLETEEVIYIPQQDISIDNNKIKI</sequence>
<dbReference type="EMBL" id="AHIH01000015">
    <property type="protein sequence ID" value="EHN67991.1"/>
    <property type="molecule type" value="Genomic_DNA"/>
</dbReference>
<evidence type="ECO:0000256" key="1">
    <source>
        <dbReference type="SAM" id="Phobius"/>
    </source>
</evidence>
<reference evidence="2 3" key="1">
    <citation type="journal article" date="2012" name="J. Bacteriol.">
        <title>Draft Genome Sequence of Vibrio fischeri SR5, a Strain Isolated from the Light Organ of the Mediterranean Squid Sepiola robusta.</title>
        <authorList>
            <person name="Gyllborg M.C."/>
            <person name="Sahl J.W."/>
            <person name="Cronin D.C.III."/>
            <person name="Rasko D.A."/>
            <person name="Mandel M.J."/>
        </authorList>
    </citation>
    <scope>NUCLEOTIDE SEQUENCE [LARGE SCALE GENOMIC DNA]</scope>
    <source>
        <strain evidence="2 3">SR5</strain>
    </source>
</reference>
<keyword evidence="1" id="KW-0812">Transmembrane</keyword>
<evidence type="ECO:0000313" key="2">
    <source>
        <dbReference type="EMBL" id="EHN67991.1"/>
    </source>
</evidence>
<dbReference type="RefSeq" id="WP_005424005.1">
    <property type="nucleotide sequence ID" value="NZ_JH584329.1"/>
</dbReference>
<organism evidence="2 3">
    <name type="scientific">Aliivibrio fischeri SR5</name>
    <dbReference type="NCBI Taxonomy" id="1088719"/>
    <lineage>
        <taxon>Bacteria</taxon>
        <taxon>Pseudomonadati</taxon>
        <taxon>Pseudomonadota</taxon>
        <taxon>Gammaproteobacteria</taxon>
        <taxon>Vibrionales</taxon>
        <taxon>Vibrionaceae</taxon>
        <taxon>Aliivibrio</taxon>
    </lineage>
</organism>
<comment type="caution">
    <text evidence="2">The sequence shown here is derived from an EMBL/GenBank/DDBJ whole genome shotgun (WGS) entry which is preliminary data.</text>
</comment>
<dbReference type="AlphaFoldDB" id="A0AAV3EM09"/>
<feature type="transmembrane region" description="Helical" evidence="1">
    <location>
        <begin position="117"/>
        <end position="138"/>
    </location>
</feature>
<keyword evidence="1" id="KW-1133">Transmembrane helix</keyword>
<feature type="transmembrane region" description="Helical" evidence="1">
    <location>
        <begin position="7"/>
        <end position="29"/>
    </location>
</feature>
<keyword evidence="1" id="KW-0472">Membrane</keyword>
<evidence type="ECO:0000313" key="3">
    <source>
        <dbReference type="Proteomes" id="UP000004521"/>
    </source>
</evidence>
<name>A0AAV3EM09_ALIFS</name>
<proteinExistence type="predicted"/>
<gene>
    <name evidence="2" type="ORF">VFSR5_2716</name>
</gene>
<feature type="transmembrane region" description="Helical" evidence="1">
    <location>
        <begin position="58"/>
        <end position="83"/>
    </location>
</feature>
<dbReference type="Proteomes" id="UP000004521">
    <property type="component" value="Unassembled WGS sequence"/>
</dbReference>
<protein>
    <submittedName>
        <fullName evidence="2">Uncharacterized protein</fullName>
    </submittedName>
</protein>
<accession>A0AAV3EM09</accession>